<reference evidence="3" key="1">
    <citation type="submission" date="2016-06" db="UniProtKB">
        <authorList>
            <consortium name="WormBaseParasite"/>
        </authorList>
    </citation>
    <scope>IDENTIFICATION</scope>
</reference>
<proteinExistence type="predicted"/>
<dbReference type="AlphaFoldDB" id="A0A183D8V4"/>
<accession>A0A183D8V4</accession>
<dbReference type="OrthoDB" id="10256906at2759"/>
<protein>
    <submittedName>
        <fullName evidence="1 3">Uncharacterized protein</fullName>
    </submittedName>
</protein>
<name>A0A183D8V4_9BILA</name>
<evidence type="ECO:0000313" key="3">
    <source>
        <dbReference type="WBParaSite" id="GPUH_0000515201-mRNA-1"/>
    </source>
</evidence>
<dbReference type="Proteomes" id="UP000271098">
    <property type="component" value="Unassembled WGS sequence"/>
</dbReference>
<gene>
    <name evidence="1" type="ORF">GPUH_LOCUS5145</name>
</gene>
<evidence type="ECO:0000313" key="2">
    <source>
        <dbReference type="Proteomes" id="UP000271098"/>
    </source>
</evidence>
<reference evidence="1 2" key="2">
    <citation type="submission" date="2018-11" db="EMBL/GenBank/DDBJ databases">
        <authorList>
            <consortium name="Pathogen Informatics"/>
        </authorList>
    </citation>
    <scope>NUCLEOTIDE SEQUENCE [LARGE SCALE GENOMIC DNA]</scope>
</reference>
<dbReference type="WBParaSite" id="GPUH_0000515201-mRNA-1">
    <property type="protein sequence ID" value="GPUH_0000515201-mRNA-1"/>
    <property type="gene ID" value="GPUH_0000515201"/>
</dbReference>
<sequence length="193" mass="21341">MSLSRLYQSLDITEQVTAMFDELDAMLSLIALNHSSTEPAPKWFASSSTSVSDASLGCPLFVAMLKCDAPWEGITLLELRHIIFAHQILVALRIFEERLQRLSTGASDSSALQNLKTEYSVMLLRYASHCLNAVFEGMGAFKMSLNSDELQCWTIAFCLEALQLTSLLTEITHVEQAAHFICSLKLATCKAVS</sequence>
<dbReference type="EMBL" id="UYRT01010517">
    <property type="protein sequence ID" value="VDK49294.1"/>
    <property type="molecule type" value="Genomic_DNA"/>
</dbReference>
<evidence type="ECO:0000313" key="1">
    <source>
        <dbReference type="EMBL" id="VDK49294.1"/>
    </source>
</evidence>
<organism evidence="3">
    <name type="scientific">Gongylonema pulchrum</name>
    <dbReference type="NCBI Taxonomy" id="637853"/>
    <lineage>
        <taxon>Eukaryota</taxon>
        <taxon>Metazoa</taxon>
        <taxon>Ecdysozoa</taxon>
        <taxon>Nematoda</taxon>
        <taxon>Chromadorea</taxon>
        <taxon>Rhabditida</taxon>
        <taxon>Spirurina</taxon>
        <taxon>Spiruromorpha</taxon>
        <taxon>Spiruroidea</taxon>
        <taxon>Gongylonematidae</taxon>
        <taxon>Gongylonema</taxon>
    </lineage>
</organism>
<keyword evidence="2" id="KW-1185">Reference proteome</keyword>